<dbReference type="Gene3D" id="3.90.950.10">
    <property type="match status" value="1"/>
</dbReference>
<dbReference type="InterPro" id="IPR022629">
    <property type="entry name" value="S-AdoMet_synt_central"/>
</dbReference>
<evidence type="ECO:0000256" key="2">
    <source>
        <dbReference type="ARBA" id="ARBA00022448"/>
    </source>
</evidence>
<dbReference type="GO" id="GO:0004478">
    <property type="term" value="F:methionine adenosyltransferase activity"/>
    <property type="evidence" value="ECO:0007669"/>
    <property type="project" value="InterPro"/>
</dbReference>
<dbReference type="InterPro" id="IPR015424">
    <property type="entry name" value="PyrdxlP-dep_Trfase"/>
</dbReference>
<dbReference type="PROSITE" id="PS00376">
    <property type="entry name" value="ADOMET_SYNTHASE_1"/>
    <property type="match status" value="1"/>
</dbReference>
<evidence type="ECO:0000259" key="7">
    <source>
        <dbReference type="Pfam" id="PF00266"/>
    </source>
</evidence>
<feature type="domain" description="S-adenosylmethionine synthetase central" evidence="8">
    <location>
        <begin position="177"/>
        <end position="210"/>
    </location>
</feature>
<proteinExistence type="predicted"/>
<dbReference type="Pfam" id="PF01725">
    <property type="entry name" value="Ham1p_like"/>
    <property type="match status" value="1"/>
</dbReference>
<evidence type="ECO:0000256" key="4">
    <source>
        <dbReference type="ARBA" id="ARBA00022898"/>
    </source>
</evidence>
<evidence type="ECO:0000256" key="3">
    <source>
        <dbReference type="ARBA" id="ARBA00022723"/>
    </source>
</evidence>
<dbReference type="PROSITE" id="PS00211">
    <property type="entry name" value="ABC_TRANSPORTER_1"/>
    <property type="match status" value="1"/>
</dbReference>
<dbReference type="PANTHER" id="PTHR42781">
    <property type="entry name" value="SPERMIDINE/PUTRESCINE IMPORT ATP-BINDING PROTEIN POTA"/>
    <property type="match status" value="1"/>
</dbReference>
<dbReference type="InterPro" id="IPR022631">
    <property type="entry name" value="ADOMET_SYNTHASE_CS"/>
</dbReference>
<dbReference type="SUPFAM" id="SSF52972">
    <property type="entry name" value="ITPase-like"/>
    <property type="match status" value="1"/>
</dbReference>
<dbReference type="Pfam" id="PF02772">
    <property type="entry name" value="S-AdoMet_synt_M"/>
    <property type="match status" value="1"/>
</dbReference>
<dbReference type="Gene3D" id="3.40.50.300">
    <property type="entry name" value="P-loop containing nucleotide triphosphate hydrolases"/>
    <property type="match status" value="2"/>
</dbReference>
<dbReference type="Pfam" id="PF00266">
    <property type="entry name" value="Aminotran_5"/>
    <property type="match status" value="1"/>
</dbReference>
<dbReference type="VEuPathDB" id="VectorBase:BGLB017519"/>
<dbReference type="InterPro" id="IPR003439">
    <property type="entry name" value="ABC_transporter-like_ATP-bd"/>
</dbReference>
<dbReference type="SUPFAM" id="SSF55973">
    <property type="entry name" value="S-adenosylmethionine synthetase"/>
    <property type="match status" value="1"/>
</dbReference>
<feature type="domain" description="Aminotransferase class V" evidence="7">
    <location>
        <begin position="415"/>
        <end position="526"/>
    </location>
</feature>
<dbReference type="InterPro" id="IPR027417">
    <property type="entry name" value="P-loop_NTPase"/>
</dbReference>
<evidence type="ECO:0000256" key="5">
    <source>
        <dbReference type="RuleBase" id="RU004504"/>
    </source>
</evidence>
<dbReference type="InterPro" id="IPR022636">
    <property type="entry name" value="S-AdoMet_synthetase_sfam"/>
</dbReference>
<dbReference type="SUPFAM" id="SSF53383">
    <property type="entry name" value="PLP-dependent transferases"/>
    <property type="match status" value="1"/>
</dbReference>
<dbReference type="EnsemblMetazoa" id="BGLB017519-RA">
    <property type="protein sequence ID" value="BGLB017519-PA"/>
    <property type="gene ID" value="BGLB017519"/>
</dbReference>
<protein>
    <recommendedName>
        <fullName evidence="11">ABC transporter domain-containing protein</fullName>
    </recommendedName>
</protein>
<dbReference type="InterPro" id="IPR015421">
    <property type="entry name" value="PyrdxlP-dep_Trfase_major"/>
</dbReference>
<organism evidence="9 10">
    <name type="scientific">Biomphalaria glabrata</name>
    <name type="common">Bloodfluke planorb</name>
    <name type="synonym">Freshwater snail</name>
    <dbReference type="NCBI Taxonomy" id="6526"/>
    <lineage>
        <taxon>Eukaryota</taxon>
        <taxon>Metazoa</taxon>
        <taxon>Spiralia</taxon>
        <taxon>Lophotrochozoa</taxon>
        <taxon>Mollusca</taxon>
        <taxon>Gastropoda</taxon>
        <taxon>Heterobranchia</taxon>
        <taxon>Euthyneura</taxon>
        <taxon>Panpulmonata</taxon>
        <taxon>Hygrophila</taxon>
        <taxon>Lymnaeoidea</taxon>
        <taxon>Planorbidae</taxon>
        <taxon>Biomphalaria</taxon>
    </lineage>
</organism>
<dbReference type="SUPFAM" id="SSF52540">
    <property type="entry name" value="P-loop containing nucleoside triphosphate hydrolases"/>
    <property type="match status" value="3"/>
</dbReference>
<dbReference type="STRING" id="6526.A0A2C9KCG1"/>
<dbReference type="GO" id="GO:0047429">
    <property type="term" value="F:nucleoside triphosphate diphosphatase activity"/>
    <property type="evidence" value="ECO:0007669"/>
    <property type="project" value="InterPro"/>
</dbReference>
<dbReference type="InterPro" id="IPR017871">
    <property type="entry name" value="ABC_transporter-like_CS"/>
</dbReference>
<dbReference type="GO" id="GO:0016887">
    <property type="term" value="F:ATP hydrolysis activity"/>
    <property type="evidence" value="ECO:0007669"/>
    <property type="project" value="InterPro"/>
</dbReference>
<dbReference type="PANTHER" id="PTHR42781:SF4">
    <property type="entry name" value="SPERMIDINE_PUTRESCINE IMPORT ATP-BINDING PROTEIN POTA"/>
    <property type="match status" value="1"/>
</dbReference>
<comment type="cofactor">
    <cofactor evidence="1 5">
        <name>pyridoxal 5'-phosphate</name>
        <dbReference type="ChEBI" id="CHEBI:597326"/>
    </cofactor>
</comment>
<dbReference type="InterPro" id="IPR029001">
    <property type="entry name" value="ITPase-like_fam"/>
</dbReference>
<gene>
    <name evidence="9" type="primary">106064465</name>
</gene>
<dbReference type="InterPro" id="IPR000192">
    <property type="entry name" value="Aminotrans_V_dom"/>
</dbReference>
<dbReference type="Gene3D" id="3.40.640.10">
    <property type="entry name" value="Type I PLP-dependent aspartate aminotransferase-like (Major domain)"/>
    <property type="match status" value="2"/>
</dbReference>
<dbReference type="GO" id="GO:0006556">
    <property type="term" value="P:S-adenosylmethionine biosynthetic process"/>
    <property type="evidence" value="ECO:0007669"/>
    <property type="project" value="InterPro"/>
</dbReference>
<keyword evidence="4" id="KW-0663">Pyridoxal phosphate</keyword>
<accession>A0A2C9KCG1</accession>
<feature type="domain" description="ABC transporter" evidence="6">
    <location>
        <begin position="568"/>
        <end position="611"/>
    </location>
</feature>
<dbReference type="InterPro" id="IPR002637">
    <property type="entry name" value="RdgB/HAM1"/>
</dbReference>
<dbReference type="InterPro" id="IPR020578">
    <property type="entry name" value="Aminotrans_V_PyrdxlP_BS"/>
</dbReference>
<dbReference type="AlphaFoldDB" id="A0A2C9KCG1"/>
<dbReference type="GO" id="GO:0005524">
    <property type="term" value="F:ATP binding"/>
    <property type="evidence" value="ECO:0007669"/>
    <property type="project" value="InterPro"/>
</dbReference>
<feature type="domain" description="ABC transporter" evidence="6">
    <location>
        <begin position="4"/>
        <end position="72"/>
    </location>
</feature>
<dbReference type="Pfam" id="PF00005">
    <property type="entry name" value="ABC_tran"/>
    <property type="match status" value="3"/>
</dbReference>
<dbReference type="PROSITE" id="PS00595">
    <property type="entry name" value="AA_TRANSFER_CLASS_5"/>
    <property type="match status" value="1"/>
</dbReference>
<dbReference type="InterPro" id="IPR050093">
    <property type="entry name" value="ABC_SmlMolc_Importer"/>
</dbReference>
<reference evidence="9" key="1">
    <citation type="submission" date="2020-05" db="UniProtKB">
        <authorList>
            <consortium name="EnsemblMetazoa"/>
        </authorList>
    </citation>
    <scope>IDENTIFICATION</scope>
    <source>
        <strain evidence="9">BB02</strain>
    </source>
</reference>
<evidence type="ECO:0000259" key="8">
    <source>
        <dbReference type="Pfam" id="PF02772"/>
    </source>
</evidence>
<keyword evidence="3" id="KW-0479">Metal-binding</keyword>
<dbReference type="Gene3D" id="3.30.300.10">
    <property type="match status" value="1"/>
</dbReference>
<name>A0A2C9KCG1_BIOGL</name>
<evidence type="ECO:0000313" key="9">
    <source>
        <dbReference type="EnsemblMetazoa" id="BGLB017519-PA"/>
    </source>
</evidence>
<keyword evidence="2" id="KW-0813">Transport</keyword>
<feature type="domain" description="ABC transporter" evidence="6">
    <location>
        <begin position="286"/>
        <end position="349"/>
    </location>
</feature>
<sequence length="682" mass="75193">MNVYENIAYPLRIRKIDKDKIEQQVLEVVKLVNLQDFIYANPNDLSGGQKQRVAIARALINKPKILLLDEPLSALDNALRKNMQVELKKIQRKVGITFIFVTHDQEEALTLSDRIVVMNEVYYFAFIGALGADQSSASSIIPNGAADGNPINTVIKQVLGAGTEIDDVVTNSLDEQDIGAGDQGIMFGFATNRTHNYMPLPITIAHEIVNLASFEMTIFPKTATPNPEFKGVHAINPEDVESFNELITFAKKDKYINLILIADPDGSLAYFAVVGIDKISSSDFPGPNGQGKSTLLQVIMGNPKYQIISGQIIWKNKDITDLKPEDRSKLANFHRGVYKNAQEVDIKYTETKQAIAKLINANSDNEIIFTPNSSFGLNQIAHSMRTFLKPGDEIITSMLEHSSSILPIFRVAKELGCYINDVENIGYNISQLTQKIYYSIDATQSIAHCKIDVKKIKCDFLSFSAHKLFGPTGIGALYMTRNIQINTEPLLLGGGSFYPNEKGLGPIMATSAVMGITMTSGSLNYMPQRIVEFQKKVPQTTKVEKNSRKVLIEVTNLKKVYGSTTIFEDVNFKIHEGEKVALIGINGVGKSTIVDIICGVQQQTDGQVMLKLDFLDASLGVVLDKEQAEKLDIPDEVGDTYEENSRIKAVHYGTLLNVPVISEDSGLEVEILGNIPGVHTAT</sequence>
<dbReference type="GO" id="GO:0046872">
    <property type="term" value="F:metal ion binding"/>
    <property type="evidence" value="ECO:0007669"/>
    <property type="project" value="UniProtKB-KW"/>
</dbReference>
<evidence type="ECO:0000313" key="10">
    <source>
        <dbReference type="Proteomes" id="UP000076420"/>
    </source>
</evidence>
<evidence type="ECO:0000256" key="1">
    <source>
        <dbReference type="ARBA" id="ARBA00001933"/>
    </source>
</evidence>
<dbReference type="Proteomes" id="UP000076420">
    <property type="component" value="Unassembled WGS sequence"/>
</dbReference>
<evidence type="ECO:0008006" key="11">
    <source>
        <dbReference type="Google" id="ProtNLM"/>
    </source>
</evidence>
<evidence type="ECO:0000259" key="6">
    <source>
        <dbReference type="Pfam" id="PF00005"/>
    </source>
</evidence>
<dbReference type="GO" id="GO:0009143">
    <property type="term" value="P:nucleoside triphosphate catabolic process"/>
    <property type="evidence" value="ECO:0007669"/>
    <property type="project" value="InterPro"/>
</dbReference>